<evidence type="ECO:0000313" key="13">
    <source>
        <dbReference type="EMBL" id="ERN17810.1"/>
    </source>
</evidence>
<feature type="binding site" description="axial binding residue" evidence="11">
    <location>
        <position position="87"/>
    </location>
    <ligand>
        <name>heme</name>
        <dbReference type="ChEBI" id="CHEBI:30413"/>
    </ligand>
    <ligandPart>
        <name>Fe</name>
        <dbReference type="ChEBI" id="CHEBI:18248"/>
    </ligandPart>
</feature>
<evidence type="ECO:0000256" key="3">
    <source>
        <dbReference type="ARBA" id="ARBA00022617"/>
    </source>
</evidence>
<dbReference type="PROSITE" id="PS00086">
    <property type="entry name" value="CYTOCHROME_P450"/>
    <property type="match status" value="1"/>
</dbReference>
<dbReference type="PRINTS" id="PR00465">
    <property type="entry name" value="EP450IV"/>
</dbReference>
<dbReference type="Pfam" id="PF00067">
    <property type="entry name" value="p450"/>
    <property type="match status" value="1"/>
</dbReference>
<comment type="similarity">
    <text evidence="2 12">Belongs to the cytochrome P450 family.</text>
</comment>
<dbReference type="PRINTS" id="PR00385">
    <property type="entry name" value="P450"/>
</dbReference>
<dbReference type="OMA" id="MLLFPIR"/>
<evidence type="ECO:0000256" key="1">
    <source>
        <dbReference type="ARBA" id="ARBA00004370"/>
    </source>
</evidence>
<dbReference type="EMBL" id="KI392311">
    <property type="protein sequence ID" value="ERN17810.1"/>
    <property type="molecule type" value="Genomic_DNA"/>
</dbReference>
<dbReference type="SUPFAM" id="SSF48264">
    <property type="entry name" value="Cytochrome P450"/>
    <property type="match status" value="1"/>
</dbReference>
<dbReference type="STRING" id="13333.U5D6D9"/>
<protein>
    <recommendedName>
        <fullName evidence="15">Cytochrome P450</fullName>
    </recommendedName>
</protein>
<dbReference type="Proteomes" id="UP000017836">
    <property type="component" value="Unassembled WGS sequence"/>
</dbReference>
<dbReference type="Gene3D" id="1.10.630.10">
    <property type="entry name" value="Cytochrome P450"/>
    <property type="match status" value="1"/>
</dbReference>
<evidence type="ECO:0000256" key="6">
    <source>
        <dbReference type="ARBA" id="ARBA00022989"/>
    </source>
</evidence>
<keyword evidence="9 12" id="KW-0503">Monooxygenase</keyword>
<gene>
    <name evidence="13" type="ORF">AMTR_s00047p00170590</name>
</gene>
<keyword evidence="14" id="KW-1185">Reference proteome</keyword>
<comment type="subcellular location">
    <subcellularLocation>
        <location evidence="1">Membrane</location>
    </subcellularLocation>
</comment>
<proteinExistence type="inferred from homology"/>
<keyword evidence="3 11" id="KW-0349">Heme</keyword>
<evidence type="ECO:0000256" key="12">
    <source>
        <dbReference type="RuleBase" id="RU000461"/>
    </source>
</evidence>
<evidence type="ECO:0000256" key="11">
    <source>
        <dbReference type="PIRSR" id="PIRSR602403-1"/>
    </source>
</evidence>
<comment type="cofactor">
    <cofactor evidence="11">
        <name>heme</name>
        <dbReference type="ChEBI" id="CHEBI:30413"/>
    </cofactor>
</comment>
<keyword evidence="10" id="KW-0472">Membrane</keyword>
<keyword evidence="4" id="KW-0812">Transmembrane</keyword>
<dbReference type="GO" id="GO:0016705">
    <property type="term" value="F:oxidoreductase activity, acting on paired donors, with incorporation or reduction of molecular oxygen"/>
    <property type="evidence" value="ECO:0007669"/>
    <property type="project" value="InterPro"/>
</dbReference>
<dbReference type="GO" id="GO:0004497">
    <property type="term" value="F:monooxygenase activity"/>
    <property type="evidence" value="ECO:0007669"/>
    <property type="project" value="UniProtKB-KW"/>
</dbReference>
<accession>U5D6D9</accession>
<evidence type="ECO:0000256" key="7">
    <source>
        <dbReference type="ARBA" id="ARBA00023002"/>
    </source>
</evidence>
<organism evidence="13 14">
    <name type="scientific">Amborella trichopoda</name>
    <dbReference type="NCBI Taxonomy" id="13333"/>
    <lineage>
        <taxon>Eukaryota</taxon>
        <taxon>Viridiplantae</taxon>
        <taxon>Streptophyta</taxon>
        <taxon>Embryophyta</taxon>
        <taxon>Tracheophyta</taxon>
        <taxon>Spermatophyta</taxon>
        <taxon>Magnoliopsida</taxon>
        <taxon>Amborellales</taxon>
        <taxon>Amborellaceae</taxon>
        <taxon>Amborella</taxon>
    </lineage>
</organism>
<dbReference type="Gramene" id="ERN17810">
    <property type="protein sequence ID" value="ERN17810"/>
    <property type="gene ID" value="AMTR_s00047p00170590"/>
</dbReference>
<dbReference type="GO" id="GO:0016020">
    <property type="term" value="C:membrane"/>
    <property type="evidence" value="ECO:0007669"/>
    <property type="project" value="UniProtKB-SubCell"/>
</dbReference>
<evidence type="ECO:0000313" key="14">
    <source>
        <dbReference type="Proteomes" id="UP000017836"/>
    </source>
</evidence>
<dbReference type="InterPro" id="IPR001128">
    <property type="entry name" value="Cyt_P450"/>
</dbReference>
<keyword evidence="8 11" id="KW-0408">Iron</keyword>
<dbReference type="InterPro" id="IPR050665">
    <property type="entry name" value="Cytochrome_P450_Monooxygen"/>
</dbReference>
<evidence type="ECO:0000256" key="5">
    <source>
        <dbReference type="ARBA" id="ARBA00022723"/>
    </source>
</evidence>
<name>U5D6D9_AMBTC</name>
<dbReference type="GO" id="GO:0020037">
    <property type="term" value="F:heme binding"/>
    <property type="evidence" value="ECO:0007669"/>
    <property type="project" value="InterPro"/>
</dbReference>
<dbReference type="GO" id="GO:0005506">
    <property type="term" value="F:iron ion binding"/>
    <property type="evidence" value="ECO:0007669"/>
    <property type="project" value="InterPro"/>
</dbReference>
<evidence type="ECO:0000256" key="4">
    <source>
        <dbReference type="ARBA" id="ARBA00022692"/>
    </source>
</evidence>
<evidence type="ECO:0000256" key="10">
    <source>
        <dbReference type="ARBA" id="ARBA00023136"/>
    </source>
</evidence>
<evidence type="ECO:0008006" key="15">
    <source>
        <dbReference type="Google" id="ProtNLM"/>
    </source>
</evidence>
<dbReference type="PANTHER" id="PTHR24282:SF270">
    <property type="entry name" value="CYTOCHROME P450 CYP749A22-LIKE"/>
    <property type="match status" value="1"/>
</dbReference>
<reference evidence="14" key="1">
    <citation type="journal article" date="2013" name="Science">
        <title>The Amborella genome and the evolution of flowering plants.</title>
        <authorList>
            <consortium name="Amborella Genome Project"/>
        </authorList>
    </citation>
    <scope>NUCLEOTIDE SEQUENCE [LARGE SCALE GENOMIC DNA]</scope>
</reference>
<evidence type="ECO:0000256" key="9">
    <source>
        <dbReference type="ARBA" id="ARBA00023033"/>
    </source>
</evidence>
<sequence length="140" mass="15604">MIIHESLRLYPPAVFIVRKLKRTTRFGELIIPSGIEIVLSPIAVHHDPGQWGNDVNLFKPERFLQGPVNAAKSPMAFLPFGYGPRNCAGLNFANLEAKLALSMILPRYAFMPSPSYRHAPIMRLTLGPQHGVPIIINPLQ</sequence>
<keyword evidence="5 11" id="KW-0479">Metal-binding</keyword>
<dbReference type="eggNOG" id="KOG0157">
    <property type="taxonomic scope" value="Eukaryota"/>
</dbReference>
<keyword evidence="6" id="KW-1133">Transmembrane helix</keyword>
<evidence type="ECO:0000256" key="2">
    <source>
        <dbReference type="ARBA" id="ARBA00010617"/>
    </source>
</evidence>
<dbReference type="AlphaFoldDB" id="U5D6D9"/>
<dbReference type="HOGENOM" id="CLU_001570_5_10_1"/>
<dbReference type="InterPro" id="IPR002403">
    <property type="entry name" value="Cyt_P450_E_grp-IV"/>
</dbReference>
<dbReference type="InterPro" id="IPR017972">
    <property type="entry name" value="Cyt_P450_CS"/>
</dbReference>
<keyword evidence="7 12" id="KW-0560">Oxidoreductase</keyword>
<evidence type="ECO:0000256" key="8">
    <source>
        <dbReference type="ARBA" id="ARBA00023004"/>
    </source>
</evidence>
<dbReference type="PANTHER" id="PTHR24282">
    <property type="entry name" value="CYTOCHROME P450 FAMILY MEMBER"/>
    <property type="match status" value="1"/>
</dbReference>
<dbReference type="InterPro" id="IPR036396">
    <property type="entry name" value="Cyt_P450_sf"/>
</dbReference>